<evidence type="ECO:0000313" key="2">
    <source>
        <dbReference type="EMBL" id="EIC21570.1"/>
    </source>
</evidence>
<dbReference type="OrthoDB" id="598113at2"/>
<dbReference type="PANTHER" id="PTHR33525">
    <property type="match status" value="1"/>
</dbReference>
<proteinExistence type="predicted"/>
<dbReference type="STRING" id="631362.Thi970DRAFT_01783"/>
<dbReference type="eggNOG" id="COG1639">
    <property type="taxonomic scope" value="Bacteria"/>
</dbReference>
<feature type="domain" description="HDOD" evidence="1">
    <location>
        <begin position="21"/>
        <end position="214"/>
    </location>
</feature>
<dbReference type="AlphaFoldDB" id="H8Z245"/>
<dbReference type="RefSeq" id="WP_009148155.1">
    <property type="nucleotide sequence ID" value="NZ_CP121471.1"/>
</dbReference>
<name>H8Z245_9GAMM</name>
<evidence type="ECO:0000259" key="1">
    <source>
        <dbReference type="PROSITE" id="PS51833"/>
    </source>
</evidence>
<evidence type="ECO:0000313" key="3">
    <source>
        <dbReference type="Proteomes" id="UP000002964"/>
    </source>
</evidence>
<gene>
    <name evidence="2" type="ORF">Thi970DRAFT_01783</name>
</gene>
<dbReference type="PROSITE" id="PS51833">
    <property type="entry name" value="HDOD"/>
    <property type="match status" value="1"/>
</dbReference>
<organism evidence="2 3">
    <name type="scientific">Thiorhodovibrio frisius</name>
    <dbReference type="NCBI Taxonomy" id="631362"/>
    <lineage>
        <taxon>Bacteria</taxon>
        <taxon>Pseudomonadati</taxon>
        <taxon>Pseudomonadota</taxon>
        <taxon>Gammaproteobacteria</taxon>
        <taxon>Chromatiales</taxon>
        <taxon>Chromatiaceae</taxon>
        <taxon>Thiorhodovibrio</taxon>
    </lineage>
</organism>
<reference evidence="2 3" key="2">
    <citation type="submission" date="2011-11" db="EMBL/GenBank/DDBJ databases">
        <authorList>
            <consortium name="US DOE Joint Genome Institute"/>
            <person name="Lucas S."/>
            <person name="Han J."/>
            <person name="Lapidus A."/>
            <person name="Cheng J.-F."/>
            <person name="Goodwin L."/>
            <person name="Pitluck S."/>
            <person name="Peters L."/>
            <person name="Ovchinnikova G."/>
            <person name="Zhang X."/>
            <person name="Detter J.C."/>
            <person name="Han C."/>
            <person name="Tapia R."/>
            <person name="Land M."/>
            <person name="Hauser L."/>
            <person name="Kyrpides N."/>
            <person name="Ivanova N."/>
            <person name="Pagani I."/>
            <person name="Vogl K."/>
            <person name="Liu Z."/>
            <person name="Overmann J."/>
            <person name="Frigaard N.-U."/>
            <person name="Bryant D."/>
            <person name="Woyke T."/>
        </authorList>
    </citation>
    <scope>NUCLEOTIDE SEQUENCE [LARGE SCALE GENOMIC DNA]</scope>
    <source>
        <strain evidence="2 3">970</strain>
    </source>
</reference>
<dbReference type="Gene3D" id="1.10.3210.10">
    <property type="entry name" value="Hypothetical protein af1432"/>
    <property type="match status" value="1"/>
</dbReference>
<dbReference type="InterPro" id="IPR013976">
    <property type="entry name" value="HDOD"/>
</dbReference>
<dbReference type="PANTHER" id="PTHR33525:SF3">
    <property type="entry name" value="RIBONUCLEASE Y"/>
    <property type="match status" value="1"/>
</dbReference>
<dbReference type="InterPro" id="IPR052340">
    <property type="entry name" value="RNase_Y/CdgJ"/>
</dbReference>
<dbReference type="Proteomes" id="UP000002964">
    <property type="component" value="Unassembled WGS sequence"/>
</dbReference>
<sequence length="287" mass="31576">MSEKSLAELIDEHFDADSQQLPVFNRVALELQKLKTSETATMKQVTDLIMKDQALTSRILQVANSSFFGGLKQVDTLSGAVLRLGINKVASLAMMASQLLAYQSKLPLTGERMTGLWQRAYVCASGARWVVENYGQRSEAETAFLCGLLHDIGELFLLKVLDGLAEDDSASTAITDALIEEVLEAMHCEIGYRLMLKWELPKHYALVARDHHKSTFDEKDPSMAVTRLLDMLCRKLGIGQTADPDIVLAATNEAQVLGLKEIHLAQLEVMIEDLVSQANAMLQLGAG</sequence>
<dbReference type="EMBL" id="JH603169">
    <property type="protein sequence ID" value="EIC21570.1"/>
    <property type="molecule type" value="Genomic_DNA"/>
</dbReference>
<reference evidence="3" key="1">
    <citation type="submission" date="2011-06" db="EMBL/GenBank/DDBJ databases">
        <authorList>
            <consortium name="US DOE Joint Genome Institute (JGI-PGF)"/>
            <person name="Lucas S."/>
            <person name="Han J."/>
            <person name="Lapidus A."/>
            <person name="Cheng J.-F."/>
            <person name="Goodwin L."/>
            <person name="Pitluck S."/>
            <person name="Peters L."/>
            <person name="Land M.L."/>
            <person name="Hauser L."/>
            <person name="Vogl K."/>
            <person name="Liu Z."/>
            <person name="Overmann J."/>
            <person name="Frigaard N.-U."/>
            <person name="Bryant D.A."/>
            <person name="Woyke T.J."/>
        </authorList>
    </citation>
    <scope>NUCLEOTIDE SEQUENCE [LARGE SCALE GENOMIC DNA]</scope>
    <source>
        <strain evidence="3">970</strain>
    </source>
</reference>
<protein>
    <submittedName>
        <fullName evidence="2">Putative signal transduction protein</fullName>
    </submittedName>
</protein>
<dbReference type="Pfam" id="PF08668">
    <property type="entry name" value="HDOD"/>
    <property type="match status" value="1"/>
</dbReference>
<keyword evidence="3" id="KW-1185">Reference proteome</keyword>
<accession>H8Z245</accession>
<dbReference type="SUPFAM" id="SSF109604">
    <property type="entry name" value="HD-domain/PDEase-like"/>
    <property type="match status" value="1"/>
</dbReference>
<dbReference type="HOGENOM" id="CLU_048246_4_2_6"/>